<dbReference type="PROSITE" id="PS50043">
    <property type="entry name" value="HTH_LUXR_2"/>
    <property type="match status" value="1"/>
</dbReference>
<dbReference type="PRINTS" id="PR00038">
    <property type="entry name" value="HTHLUXR"/>
</dbReference>
<evidence type="ECO:0000256" key="1">
    <source>
        <dbReference type="ARBA" id="ARBA00022741"/>
    </source>
</evidence>
<dbReference type="GO" id="GO:0004016">
    <property type="term" value="F:adenylate cyclase activity"/>
    <property type="evidence" value="ECO:0007669"/>
    <property type="project" value="TreeGrafter"/>
</dbReference>
<proteinExistence type="predicted"/>
<evidence type="ECO:0000313" key="6">
    <source>
        <dbReference type="Proteomes" id="UP000265768"/>
    </source>
</evidence>
<dbReference type="GO" id="GO:0005524">
    <property type="term" value="F:ATP binding"/>
    <property type="evidence" value="ECO:0007669"/>
    <property type="project" value="UniProtKB-KW"/>
</dbReference>
<dbReference type="PANTHER" id="PTHR16305:SF35">
    <property type="entry name" value="TRANSCRIPTIONAL ACTIVATOR DOMAIN"/>
    <property type="match status" value="1"/>
</dbReference>
<dbReference type="SUPFAM" id="SSF52540">
    <property type="entry name" value="P-loop containing nucleoside triphosphate hydrolases"/>
    <property type="match status" value="1"/>
</dbReference>
<dbReference type="SMART" id="SM00028">
    <property type="entry name" value="TPR"/>
    <property type="match status" value="5"/>
</dbReference>
<dbReference type="Gene3D" id="1.25.40.10">
    <property type="entry name" value="Tetratricopeptide repeat domain"/>
    <property type="match status" value="2"/>
</dbReference>
<dbReference type="InterPro" id="IPR019734">
    <property type="entry name" value="TPR_rpt"/>
</dbReference>
<dbReference type="SMART" id="SM00421">
    <property type="entry name" value="HTH_LUXR"/>
    <property type="match status" value="1"/>
</dbReference>
<dbReference type="InterPro" id="IPR011990">
    <property type="entry name" value="TPR-like_helical_dom_sf"/>
</dbReference>
<keyword evidence="6" id="KW-1185">Reference proteome</keyword>
<dbReference type="PROSITE" id="PS00622">
    <property type="entry name" value="HTH_LUXR_1"/>
    <property type="match status" value="1"/>
</dbReference>
<keyword evidence="2" id="KW-0067">ATP-binding</keyword>
<evidence type="ECO:0000256" key="3">
    <source>
        <dbReference type="SAM" id="MobiDB-lite"/>
    </source>
</evidence>
<sequence>MAIRSVSPLFAGRDAELAALLSAYGRAPSVVLVGGEAGAGKTRLVDEFAERVSGEALVLTGGCLEFSSGGLPYAPFTAGLRRLTREIGAAEVSALVPGGSHELGRLLPELGPPPARPDDVTASSHLFEEVLGLLERLAERRPVVLVVEDAHWADRSSRDLLTFLTRNLTRARVLVVVTYRSDDLHRGHPMRPVLAELSRGATVLHLPRLSLAEVTRQLTGILGHEPDPALAERVHARSEGIPLFVEELVRSADGPLPESLRDLLLAGFDALPAATRDVIRLATVNGSHTDHALLAAVTGLGDAGLSDAIRPAVETNVLVTDDTGYAFRHALIRQAIRTDLLPGERTRFHRAFAEALERDPSLGTASELAEHWHHARDEERALDAAWRAAEAAEKAYAYAERLEMLERVLDLWTPAAAERIGADRVAVLDEAAEAARVVGEHDRGLKLVREALSELDGERDPERLALLLFRRSKLRSDRGLAGELDDLERALALATGPSLTRAQVLAQLGGLWGLQSRPDRAQPYLDEALELADRLGAVEVRLNALMSRAGLDNLAGRSDEALRDYREARATAERLGMTWLVLRALVNEIDVLAFSGRLDEAMEVAHQAIELSRRHGRIRTHAVFGQLNLAEAQLAAGRIPDAAKTLDELLELPPEDALHADYLIYRARAALAMGEYDRAGEMLSRAREELESREAYTQEILPLAATLIDWHLIMDDPAGAMRVLERARRTRDLRLSPRFGWEVLTSGLRAALAAGDDEVRRELTDLAAVLPAPGPVSEARRRTFHALLTAAAHQRAPAVRPGEDDTARAVRPGEGDAAQAVWPGGEDAARAVRAGEADAARAVRPGGEDAAQGVRDGGDAAGGVRGDLAGGAPGGVSAEEVVTAWDAAAEAWARAGRPLPRASAVLEAARAAAGHDREGAAERLRAAAELADGTGAEPLVREIAGFARRARIPLDTAAGAEPAERERLGLTEREYEVLRHLADGRTNREIAADLFISAKTVSVHVSNILTKLDVSTRGEAAALAHRLNLFPS</sequence>
<feature type="compositionally biased region" description="Low complexity" evidence="3">
    <location>
        <begin position="842"/>
        <end position="854"/>
    </location>
</feature>
<feature type="region of interest" description="Disordered" evidence="3">
    <location>
        <begin position="839"/>
        <end position="863"/>
    </location>
</feature>
<organism evidence="5 6">
    <name type="scientific">Bailinhaonella thermotolerans</name>
    <dbReference type="NCBI Taxonomy" id="1070861"/>
    <lineage>
        <taxon>Bacteria</taxon>
        <taxon>Bacillati</taxon>
        <taxon>Actinomycetota</taxon>
        <taxon>Actinomycetes</taxon>
        <taxon>Streptosporangiales</taxon>
        <taxon>Streptosporangiaceae</taxon>
        <taxon>Bailinhaonella</taxon>
    </lineage>
</organism>
<gene>
    <name evidence="5" type="ORF">D5H75_11635</name>
</gene>
<evidence type="ECO:0000313" key="5">
    <source>
        <dbReference type="EMBL" id="RJL33432.1"/>
    </source>
</evidence>
<feature type="domain" description="HTH luxR-type" evidence="4">
    <location>
        <begin position="963"/>
        <end position="1028"/>
    </location>
</feature>
<dbReference type="CDD" id="cd06170">
    <property type="entry name" value="LuxR_C_like"/>
    <property type="match status" value="1"/>
</dbReference>
<dbReference type="InterPro" id="IPR016032">
    <property type="entry name" value="Sig_transdc_resp-reg_C-effctor"/>
</dbReference>
<dbReference type="InterPro" id="IPR027417">
    <property type="entry name" value="P-loop_NTPase"/>
</dbReference>
<dbReference type="RefSeq" id="WP_119926391.1">
    <property type="nucleotide sequence ID" value="NZ_QZEY01000003.1"/>
</dbReference>
<name>A0A3A4BG14_9ACTN</name>
<evidence type="ECO:0000256" key="2">
    <source>
        <dbReference type="ARBA" id="ARBA00022840"/>
    </source>
</evidence>
<dbReference type="Gene3D" id="3.40.50.300">
    <property type="entry name" value="P-loop containing nucleotide triphosphate hydrolases"/>
    <property type="match status" value="1"/>
</dbReference>
<dbReference type="GO" id="GO:0003677">
    <property type="term" value="F:DNA binding"/>
    <property type="evidence" value="ECO:0007669"/>
    <property type="project" value="InterPro"/>
</dbReference>
<dbReference type="SUPFAM" id="SSF48452">
    <property type="entry name" value="TPR-like"/>
    <property type="match status" value="2"/>
</dbReference>
<comment type="caution">
    <text evidence="5">The sequence shown here is derived from an EMBL/GenBank/DDBJ whole genome shotgun (WGS) entry which is preliminary data.</text>
</comment>
<protein>
    <submittedName>
        <fullName evidence="5">Helix-turn-helix transcriptional regulator</fullName>
    </submittedName>
</protein>
<dbReference type="PANTHER" id="PTHR16305">
    <property type="entry name" value="TESTICULAR SOLUBLE ADENYLYL CYCLASE"/>
    <property type="match status" value="1"/>
</dbReference>
<dbReference type="SUPFAM" id="SSF46894">
    <property type="entry name" value="C-terminal effector domain of the bipartite response regulators"/>
    <property type="match status" value="1"/>
</dbReference>
<dbReference type="AlphaFoldDB" id="A0A3A4BG14"/>
<dbReference type="InterPro" id="IPR036388">
    <property type="entry name" value="WH-like_DNA-bd_sf"/>
</dbReference>
<accession>A0A3A4BG14</accession>
<dbReference type="GO" id="GO:0005737">
    <property type="term" value="C:cytoplasm"/>
    <property type="evidence" value="ECO:0007669"/>
    <property type="project" value="TreeGrafter"/>
</dbReference>
<dbReference type="EMBL" id="QZEY01000003">
    <property type="protein sequence ID" value="RJL33432.1"/>
    <property type="molecule type" value="Genomic_DNA"/>
</dbReference>
<dbReference type="InterPro" id="IPR000792">
    <property type="entry name" value="Tscrpt_reg_LuxR_C"/>
</dbReference>
<evidence type="ECO:0000259" key="4">
    <source>
        <dbReference type="PROSITE" id="PS50043"/>
    </source>
</evidence>
<keyword evidence="1" id="KW-0547">Nucleotide-binding</keyword>
<dbReference type="Pfam" id="PF00196">
    <property type="entry name" value="GerE"/>
    <property type="match status" value="1"/>
</dbReference>
<dbReference type="GO" id="GO:0006355">
    <property type="term" value="P:regulation of DNA-templated transcription"/>
    <property type="evidence" value="ECO:0007669"/>
    <property type="project" value="InterPro"/>
</dbReference>
<dbReference type="InterPro" id="IPR041664">
    <property type="entry name" value="AAA_16"/>
</dbReference>
<dbReference type="Proteomes" id="UP000265768">
    <property type="component" value="Unassembled WGS sequence"/>
</dbReference>
<dbReference type="Pfam" id="PF13191">
    <property type="entry name" value="AAA_16"/>
    <property type="match status" value="1"/>
</dbReference>
<reference evidence="5 6" key="1">
    <citation type="submission" date="2018-09" db="EMBL/GenBank/DDBJ databases">
        <title>YIM 75507 draft genome.</title>
        <authorList>
            <person name="Tang S."/>
            <person name="Feng Y."/>
        </authorList>
    </citation>
    <scope>NUCLEOTIDE SEQUENCE [LARGE SCALE GENOMIC DNA]</scope>
    <source>
        <strain evidence="5 6">YIM 75507</strain>
    </source>
</reference>
<dbReference type="OrthoDB" id="5476461at2"/>
<dbReference type="Gene3D" id="1.10.10.10">
    <property type="entry name" value="Winged helix-like DNA-binding domain superfamily/Winged helix DNA-binding domain"/>
    <property type="match status" value="1"/>
</dbReference>